<dbReference type="InterPro" id="IPR011712">
    <property type="entry name" value="Sig_transdc_His_kin_sub3_dim/P"/>
</dbReference>
<dbReference type="SUPFAM" id="SSF48452">
    <property type="entry name" value="TPR-like"/>
    <property type="match status" value="1"/>
</dbReference>
<dbReference type="RefSeq" id="WP_407031500.1">
    <property type="nucleotide sequence ID" value="NZ_JAQGEF010000010.1"/>
</dbReference>
<evidence type="ECO:0000313" key="6">
    <source>
        <dbReference type="EMBL" id="MDA3615176.1"/>
    </source>
</evidence>
<keyword evidence="2 6" id="KW-0418">Kinase</keyword>
<dbReference type="Pfam" id="PF02518">
    <property type="entry name" value="HATPase_c"/>
    <property type="match status" value="1"/>
</dbReference>
<feature type="domain" description="Histidine kinase" evidence="5">
    <location>
        <begin position="423"/>
        <end position="617"/>
    </location>
</feature>
<dbReference type="Gene3D" id="1.25.40.10">
    <property type="entry name" value="Tetratricopeptide repeat domain"/>
    <property type="match status" value="1"/>
</dbReference>
<keyword evidence="4" id="KW-1133">Transmembrane helix</keyword>
<organism evidence="6 7">
    <name type="scientific">Polluticaenibacter yanchengensis</name>
    <dbReference type="NCBI Taxonomy" id="3014562"/>
    <lineage>
        <taxon>Bacteria</taxon>
        <taxon>Pseudomonadati</taxon>
        <taxon>Bacteroidota</taxon>
        <taxon>Chitinophagia</taxon>
        <taxon>Chitinophagales</taxon>
        <taxon>Chitinophagaceae</taxon>
        <taxon>Polluticaenibacter</taxon>
    </lineage>
</organism>
<protein>
    <submittedName>
        <fullName evidence="6">Sensor histidine kinase</fullName>
    </submittedName>
</protein>
<dbReference type="InterPro" id="IPR003594">
    <property type="entry name" value="HATPase_dom"/>
</dbReference>
<evidence type="ECO:0000313" key="7">
    <source>
        <dbReference type="Proteomes" id="UP001210231"/>
    </source>
</evidence>
<dbReference type="Pfam" id="PF07730">
    <property type="entry name" value="HisKA_3"/>
    <property type="match status" value="1"/>
</dbReference>
<gene>
    <name evidence="6" type="ORF">O3P16_10190</name>
</gene>
<keyword evidence="4" id="KW-0812">Transmembrane</keyword>
<dbReference type="InterPro" id="IPR036890">
    <property type="entry name" value="HATPase_C_sf"/>
</dbReference>
<dbReference type="EMBL" id="JAQGEF010000010">
    <property type="protein sequence ID" value="MDA3615176.1"/>
    <property type="molecule type" value="Genomic_DNA"/>
</dbReference>
<proteinExistence type="predicted"/>
<dbReference type="Proteomes" id="UP001210231">
    <property type="component" value="Unassembled WGS sequence"/>
</dbReference>
<name>A0ABT4UK16_9BACT</name>
<dbReference type="InterPro" id="IPR005467">
    <property type="entry name" value="His_kinase_dom"/>
</dbReference>
<dbReference type="InterPro" id="IPR019734">
    <property type="entry name" value="TPR_rpt"/>
</dbReference>
<comment type="caution">
    <text evidence="6">The sequence shown here is derived from an EMBL/GenBank/DDBJ whole genome shotgun (WGS) entry which is preliminary data.</text>
</comment>
<dbReference type="InterPro" id="IPR050482">
    <property type="entry name" value="Sensor_HK_TwoCompSys"/>
</dbReference>
<dbReference type="SMART" id="SM00028">
    <property type="entry name" value="TPR"/>
    <property type="match status" value="3"/>
</dbReference>
<evidence type="ECO:0000256" key="2">
    <source>
        <dbReference type="ARBA" id="ARBA00022777"/>
    </source>
</evidence>
<keyword evidence="7" id="KW-1185">Reference proteome</keyword>
<sequence>METHNDSVPILLNQALKESYLCGNDKRIIKSLAQITTWQYGHNASLAISYGYQTIEEYNRRKITGQNISNKDIYKVYNVMARSYEAKGIIDSTAYFYYLLNDEIANGSDTSKDFAVSVYSQLALFWLNTNWDINSGYIEPTKEFIEKSRQAEKNLPDSNLQAYTSYMLQGAYYLCIKQFDSSRYYFLKYLDLRKKNNTLNVTWYAAVYLNIAETYMLENNPEMALVYLDKTMELKEKLAGFQRYLTITKLYYARAYYQLKKYKAGIEYFESAISNNAMNTLFSRELVEAYNYTSDAYHAIGNNDKAFEYKNIYTQLHDSLNKKDRIDMMNRLQIKFNIAEKDKKLAEQNLSILKTDESIKRKNIIISSMSALALLLAGLFILWQRNSKHKQRLQQEQINSFDQKMQIANLNATIEGVEHERKRIAAELHDGIGGLLSAAKINFELVKEKYHLADKEDYNDSIVLLSNAASELRKTAHNMMPEMLIQQGLTKAIELYCNSTSNNSNLQIQFQTAGEILELSPNFELAIYRIVQELVHNIIKHAHATKAMIQIGFSNNIVDITVEDDGIGMPEHVIEKGNGGIGLGSIQNRLKAINGTMHIQNLADGGTGIYIEIFVNKH</sequence>
<evidence type="ECO:0000259" key="5">
    <source>
        <dbReference type="PROSITE" id="PS50109"/>
    </source>
</evidence>
<dbReference type="PANTHER" id="PTHR24421">
    <property type="entry name" value="NITRATE/NITRITE SENSOR PROTEIN NARX-RELATED"/>
    <property type="match status" value="1"/>
</dbReference>
<dbReference type="SUPFAM" id="SSF55874">
    <property type="entry name" value="ATPase domain of HSP90 chaperone/DNA topoisomerase II/histidine kinase"/>
    <property type="match status" value="1"/>
</dbReference>
<evidence type="ECO:0000256" key="3">
    <source>
        <dbReference type="ARBA" id="ARBA00023012"/>
    </source>
</evidence>
<dbReference type="Gene3D" id="1.20.5.1930">
    <property type="match status" value="1"/>
</dbReference>
<evidence type="ECO:0000256" key="1">
    <source>
        <dbReference type="ARBA" id="ARBA00022679"/>
    </source>
</evidence>
<dbReference type="SMART" id="SM00387">
    <property type="entry name" value="HATPase_c"/>
    <property type="match status" value="1"/>
</dbReference>
<feature type="transmembrane region" description="Helical" evidence="4">
    <location>
        <begin position="364"/>
        <end position="383"/>
    </location>
</feature>
<keyword evidence="3" id="KW-0902">Two-component regulatory system</keyword>
<evidence type="ECO:0000256" key="4">
    <source>
        <dbReference type="SAM" id="Phobius"/>
    </source>
</evidence>
<accession>A0ABT4UK16</accession>
<dbReference type="CDD" id="cd16917">
    <property type="entry name" value="HATPase_UhpB-NarQ-NarX-like"/>
    <property type="match status" value="1"/>
</dbReference>
<dbReference type="PROSITE" id="PS50109">
    <property type="entry name" value="HIS_KIN"/>
    <property type="match status" value="1"/>
</dbReference>
<dbReference type="Gene3D" id="3.30.565.10">
    <property type="entry name" value="Histidine kinase-like ATPase, C-terminal domain"/>
    <property type="match status" value="1"/>
</dbReference>
<dbReference type="GO" id="GO:0016301">
    <property type="term" value="F:kinase activity"/>
    <property type="evidence" value="ECO:0007669"/>
    <property type="project" value="UniProtKB-KW"/>
</dbReference>
<keyword evidence="4" id="KW-0472">Membrane</keyword>
<reference evidence="6 7" key="1">
    <citation type="submission" date="2022-12" db="EMBL/GenBank/DDBJ databases">
        <title>Chitinophagaceae gen. sp. nov., a new member of the family Chitinophagaceae, isolated from soil in a chemical factory.</title>
        <authorList>
            <person name="Ke Z."/>
        </authorList>
    </citation>
    <scope>NUCLEOTIDE SEQUENCE [LARGE SCALE GENOMIC DNA]</scope>
    <source>
        <strain evidence="6 7">LY-5</strain>
    </source>
</reference>
<keyword evidence="1" id="KW-0808">Transferase</keyword>
<dbReference type="InterPro" id="IPR011990">
    <property type="entry name" value="TPR-like_helical_dom_sf"/>
</dbReference>